<evidence type="ECO:0000313" key="2">
    <source>
        <dbReference type="Proteomes" id="UP000254572"/>
    </source>
</evidence>
<gene>
    <name evidence="1" type="ORF">NCTC13294_00627</name>
</gene>
<dbReference type="Proteomes" id="UP000254572">
    <property type="component" value="Unassembled WGS sequence"/>
</dbReference>
<dbReference type="InterPro" id="IPR015068">
    <property type="entry name" value="DUF1877"/>
</dbReference>
<evidence type="ECO:0000313" key="1">
    <source>
        <dbReference type="EMBL" id="SUX19917.1"/>
    </source>
</evidence>
<reference evidence="1 2" key="1">
    <citation type="submission" date="2018-06" db="EMBL/GenBank/DDBJ databases">
        <authorList>
            <consortium name="Pathogen Informatics"/>
            <person name="Doyle S."/>
        </authorList>
    </citation>
    <scope>NUCLEOTIDE SEQUENCE [LARGE SCALE GENOMIC DNA]</scope>
    <source>
        <strain evidence="1 2">NCTC13294</strain>
    </source>
</reference>
<organism evidence="1 2">
    <name type="scientific">Cardiobacterium valvarum</name>
    <dbReference type="NCBI Taxonomy" id="194702"/>
    <lineage>
        <taxon>Bacteria</taxon>
        <taxon>Pseudomonadati</taxon>
        <taxon>Pseudomonadota</taxon>
        <taxon>Gammaproteobacteria</taxon>
        <taxon>Cardiobacteriales</taxon>
        <taxon>Cardiobacteriaceae</taxon>
        <taxon>Cardiobacterium</taxon>
    </lineage>
</organism>
<proteinExistence type="predicted"/>
<dbReference type="EMBL" id="UFUW01000001">
    <property type="protein sequence ID" value="SUX19917.1"/>
    <property type="molecule type" value="Genomic_DNA"/>
</dbReference>
<dbReference type="Pfam" id="PF08974">
    <property type="entry name" value="DUF1877"/>
    <property type="match status" value="1"/>
</dbReference>
<sequence length="172" mass="19739">MSCLGVHFALNADDMAELRQTDLHDEEALQNYLANLEARYLGEEGGEHSAESGKAWDAMHRLLTDGRLEYQNGEYPLNHTVIGGEILIGRGEDDTYIISLKTPAQVQDIAQALMTIDEETLRRRYFALDEKAYGYPLSEDDCDYVWDWFRNVRDFYQRAAAANRHVIFTVDQ</sequence>
<dbReference type="Gene3D" id="3.40.1760.10">
    <property type="entry name" value="YfbM-like super family"/>
    <property type="match status" value="1"/>
</dbReference>
<dbReference type="OrthoDB" id="1821531at2"/>
<dbReference type="AlphaFoldDB" id="A0A381E220"/>
<keyword evidence="2" id="KW-1185">Reference proteome</keyword>
<protein>
    <submittedName>
        <fullName evidence="1">Domain of uncharacterized function (DUF1877)</fullName>
    </submittedName>
</protein>
<accession>A0A381E220</accession>
<dbReference type="InterPro" id="IPR035944">
    <property type="entry name" value="YfbM-like_sf"/>
</dbReference>
<dbReference type="SUPFAM" id="SSF111069">
    <property type="entry name" value="Hypothetical protein yfbM"/>
    <property type="match status" value="1"/>
</dbReference>
<name>A0A381E220_9GAMM</name>
<dbReference type="RefSeq" id="WP_115610888.1">
    <property type="nucleotide sequence ID" value="NZ_JBHLZC010000001.1"/>
</dbReference>